<reference evidence="1 2" key="1">
    <citation type="journal article" date="2024" name="G3 (Bethesda)">
        <title>Genome assembly of Hibiscus sabdariffa L. provides insights into metabolisms of medicinal natural products.</title>
        <authorList>
            <person name="Kim T."/>
        </authorList>
    </citation>
    <scope>NUCLEOTIDE SEQUENCE [LARGE SCALE GENOMIC DNA]</scope>
    <source>
        <strain evidence="1">TK-2024</strain>
        <tissue evidence="1">Old leaves</tissue>
    </source>
</reference>
<accession>A0ABR2TVV6</accession>
<evidence type="ECO:0000313" key="2">
    <source>
        <dbReference type="Proteomes" id="UP001396334"/>
    </source>
</evidence>
<protein>
    <submittedName>
        <fullName evidence="1">Uncharacterized protein</fullName>
    </submittedName>
</protein>
<evidence type="ECO:0000313" key="1">
    <source>
        <dbReference type="EMBL" id="KAK9041377.1"/>
    </source>
</evidence>
<comment type="caution">
    <text evidence="1">The sequence shown here is derived from an EMBL/GenBank/DDBJ whole genome shotgun (WGS) entry which is preliminary data.</text>
</comment>
<keyword evidence="2" id="KW-1185">Reference proteome</keyword>
<gene>
    <name evidence="1" type="ORF">V6N11_016480</name>
</gene>
<proteinExistence type="predicted"/>
<sequence length="92" mass="10740">MLHFDNASDYEFALWMLKTTVVSLLSLSTELAINEPVFNSSSHLFWLGMSVMINGVLNTEEKRERMSDAMWHAYDRALGHSRLLRQRSQDYE</sequence>
<dbReference type="Proteomes" id="UP001396334">
    <property type="component" value="Unassembled WGS sequence"/>
</dbReference>
<dbReference type="EMBL" id="JBBPBN010000004">
    <property type="protein sequence ID" value="KAK9041377.1"/>
    <property type="molecule type" value="Genomic_DNA"/>
</dbReference>
<name>A0ABR2TVV6_9ROSI</name>
<organism evidence="1 2">
    <name type="scientific">Hibiscus sabdariffa</name>
    <name type="common">roselle</name>
    <dbReference type="NCBI Taxonomy" id="183260"/>
    <lineage>
        <taxon>Eukaryota</taxon>
        <taxon>Viridiplantae</taxon>
        <taxon>Streptophyta</taxon>
        <taxon>Embryophyta</taxon>
        <taxon>Tracheophyta</taxon>
        <taxon>Spermatophyta</taxon>
        <taxon>Magnoliopsida</taxon>
        <taxon>eudicotyledons</taxon>
        <taxon>Gunneridae</taxon>
        <taxon>Pentapetalae</taxon>
        <taxon>rosids</taxon>
        <taxon>malvids</taxon>
        <taxon>Malvales</taxon>
        <taxon>Malvaceae</taxon>
        <taxon>Malvoideae</taxon>
        <taxon>Hibiscus</taxon>
    </lineage>
</organism>